<feature type="domain" description="Solute-binding protein family 3/N-terminal" evidence="6">
    <location>
        <begin position="21"/>
        <end position="239"/>
    </location>
</feature>
<reference evidence="7 8" key="1">
    <citation type="journal article" date="2015" name="PLoS Negl. Trop. Dis.">
        <title>Haemophilus ducreyi Cutaneous Ulcer Strains Are Nearly Identical to Class I Genital Ulcer Strains.</title>
        <authorList>
            <person name="Gangaiah D."/>
            <person name="Webb K.M."/>
            <person name="Humphreys T.L."/>
            <person name="Fortney K.R."/>
            <person name="Toh E."/>
            <person name="Tai A."/>
            <person name="Katz S.S."/>
            <person name="Pillay A."/>
            <person name="Chen C.Y."/>
            <person name="Roberts S.A."/>
            <person name="Munson R.S.Jr."/>
            <person name="Spinola S.M."/>
        </authorList>
    </citation>
    <scope>NUCLEOTIDE SEQUENCE [LARGE SCALE GENOMIC DNA]</scope>
    <source>
        <strain evidence="8">CLU2</strain>
    </source>
</reference>
<dbReference type="PANTHER" id="PTHR35936">
    <property type="entry name" value="MEMBRANE-BOUND LYTIC MUREIN TRANSGLYCOSYLASE F"/>
    <property type="match status" value="1"/>
</dbReference>
<dbReference type="Gene3D" id="3.40.190.10">
    <property type="entry name" value="Periplasmic binding protein-like II"/>
    <property type="match status" value="2"/>
</dbReference>
<feature type="signal peptide" evidence="5">
    <location>
        <begin position="1"/>
        <end position="19"/>
    </location>
</feature>
<dbReference type="RefSeq" id="WP_010944761.1">
    <property type="nucleotide sequence ID" value="NZ_CP011218.1"/>
</dbReference>
<evidence type="ECO:0000313" key="7">
    <source>
        <dbReference type="EMBL" id="AKO32208.1"/>
    </source>
</evidence>
<keyword evidence="3 5" id="KW-0732">Signal</keyword>
<gene>
    <name evidence="7" type="ORF">RZ57_03200</name>
</gene>
<dbReference type="Proteomes" id="UP000060132">
    <property type="component" value="Chromosome"/>
</dbReference>
<name>A0AAC8UC32_HAEDC</name>
<evidence type="ECO:0000256" key="4">
    <source>
        <dbReference type="RuleBase" id="RU003744"/>
    </source>
</evidence>
<sequence length="239" mass="26261">MKKLLLASVLSVSTLSLTAKELTFAMEPTYPPFEVTNQQGEIVGFDVDIANAICHEIQATCHFKGQAFDALIQAVKQKRIDAAISAIDITDARMKQVAFTHTYYDSSASFIAIKGKTDLTKAKNIGVQNGTTFQQYVMAEAKQYVAKSYNSLQDAVLDLKNGRIDMIFGDSAVLADMLSKDQDLNFVGDKVTNEKYFGNGVAIAVNKANMALVDELNQGLATIKANGTYQKIYDKWMTK</sequence>
<comment type="similarity">
    <text evidence="2 4">Belongs to the bacterial solute-binding protein 3 family.</text>
</comment>
<organism evidence="7 8">
    <name type="scientific">Haemophilus ducreyi</name>
    <dbReference type="NCBI Taxonomy" id="730"/>
    <lineage>
        <taxon>Bacteria</taxon>
        <taxon>Pseudomonadati</taxon>
        <taxon>Pseudomonadota</taxon>
        <taxon>Gammaproteobacteria</taxon>
        <taxon>Pasteurellales</taxon>
        <taxon>Pasteurellaceae</taxon>
        <taxon>Haemophilus</taxon>
    </lineage>
</organism>
<proteinExistence type="inferred from homology"/>
<dbReference type="SUPFAM" id="SSF53850">
    <property type="entry name" value="Periplasmic binding protein-like II"/>
    <property type="match status" value="1"/>
</dbReference>
<dbReference type="PANTHER" id="PTHR35936:SF20">
    <property type="entry name" value="ABC TRANSPORTER ARGININE-BINDING PROTEIN 2-RELATED"/>
    <property type="match status" value="1"/>
</dbReference>
<evidence type="ECO:0000256" key="1">
    <source>
        <dbReference type="ARBA" id="ARBA00004196"/>
    </source>
</evidence>
<protein>
    <submittedName>
        <fullName evidence="7">Arginine ABC transporter substrate-binding protein</fullName>
    </submittedName>
</protein>
<dbReference type="AlphaFoldDB" id="A0AAC8UC32"/>
<evidence type="ECO:0000256" key="3">
    <source>
        <dbReference type="ARBA" id="ARBA00022729"/>
    </source>
</evidence>
<dbReference type="EMBL" id="CP011219">
    <property type="protein sequence ID" value="AKO32208.1"/>
    <property type="molecule type" value="Genomic_DNA"/>
</dbReference>
<accession>A0AAC8UC32</accession>
<dbReference type="InterPro" id="IPR001638">
    <property type="entry name" value="Solute-binding_3/MltF_N"/>
</dbReference>
<comment type="subcellular location">
    <subcellularLocation>
        <location evidence="1">Cell envelope</location>
    </subcellularLocation>
</comment>
<evidence type="ECO:0000313" key="8">
    <source>
        <dbReference type="Proteomes" id="UP000060132"/>
    </source>
</evidence>
<evidence type="ECO:0000256" key="2">
    <source>
        <dbReference type="ARBA" id="ARBA00010333"/>
    </source>
</evidence>
<dbReference type="PROSITE" id="PS01039">
    <property type="entry name" value="SBP_BACTERIAL_3"/>
    <property type="match status" value="1"/>
</dbReference>
<feature type="chain" id="PRO_5042164529" evidence="5">
    <location>
        <begin position="20"/>
        <end position="239"/>
    </location>
</feature>
<dbReference type="Pfam" id="PF00497">
    <property type="entry name" value="SBP_bac_3"/>
    <property type="match status" value="1"/>
</dbReference>
<dbReference type="GO" id="GO:0030313">
    <property type="term" value="C:cell envelope"/>
    <property type="evidence" value="ECO:0007669"/>
    <property type="project" value="UniProtKB-SubCell"/>
</dbReference>
<dbReference type="SMART" id="SM00062">
    <property type="entry name" value="PBPb"/>
    <property type="match status" value="1"/>
</dbReference>
<evidence type="ECO:0000259" key="6">
    <source>
        <dbReference type="SMART" id="SM00062"/>
    </source>
</evidence>
<dbReference type="OMA" id="DTPFENF"/>
<evidence type="ECO:0000256" key="5">
    <source>
        <dbReference type="SAM" id="SignalP"/>
    </source>
</evidence>
<dbReference type="InterPro" id="IPR018313">
    <property type="entry name" value="SBP_3_CS"/>
</dbReference>